<dbReference type="NCBIfam" id="TIGR04183">
    <property type="entry name" value="Por_Secre_tail"/>
    <property type="match status" value="1"/>
</dbReference>
<feature type="signal peptide" evidence="13">
    <location>
        <begin position="1"/>
        <end position="21"/>
    </location>
</feature>
<dbReference type="Gene3D" id="3.10.170.10">
    <property type="match status" value="1"/>
</dbReference>
<evidence type="ECO:0000256" key="4">
    <source>
        <dbReference type="ARBA" id="ARBA00022525"/>
    </source>
</evidence>
<evidence type="ECO:0000256" key="10">
    <source>
        <dbReference type="ARBA" id="ARBA00023049"/>
    </source>
</evidence>
<dbReference type="InterPro" id="IPR001842">
    <property type="entry name" value="Peptidase_M36"/>
</dbReference>
<evidence type="ECO:0000313" key="18">
    <source>
        <dbReference type="Proteomes" id="UP000770785"/>
    </source>
</evidence>
<keyword evidence="7 13" id="KW-0732">Signal</keyword>
<proteinExistence type="inferred from homology"/>
<dbReference type="Gene3D" id="3.10.450.490">
    <property type="match status" value="1"/>
</dbReference>
<sequence length="1173" mass="126975">MKLYFTALLLLFVGVGLSAQSAGVARAYLQKRPHELGLTYADVRDLRVTDAYASPDGTEHIYLEQYHAGIPVFNAQAIVHLRDKRVVSESIDLVANLASFGLPTAPAFSAHKAVHAAAASVAPSFGQPIFTEEVAGEQRFVWPAVSSVPLGAKLVYLPGPDGVRLTWRILIDQHQTDANYYLVLIDAATGELIKTSNLVLHCAFGSQHQHDLAADCRTATPLALRPTEELVDGASYRVIPFGEESPLHGDRTLEVNPADLTASPFGWHDTNGRAGAEFTITRGNNVYAYPDRDPPGEDGRNDGIPDGETAEGGAGLVFDFPFAAGLRADSILPAAMVQSFYTVNKMHDWLFLAGFDEAAGNFQENNYGGRGADGDPVRAEVQDASGINNANFFTPDDGDRPRMQMQLFNPRDSNVLVLAPRSIAGFYPTGSASFGPSVARNGPYEGDVARADDGTADGNFACDSLINGEFLEGKIALVTRGTCLFTTKVENAQAAGAIAVIVCNNANRIQTLGGTSDVEITIPAVSMQQSDCELIIAALDDGDRVRIKLEDIGVSAIDSDFDAGIIAHEFGHGVSNRLVGGPSNTRCLNNDEQMGEGWSDFFTLASTPRTNQDNPDGSEVRGIGNYVISGETTDGGIRSQPYSTDRAINDKSYDDIIFTGQRGAPHPLGEVWAATLWDVYWLYVNQFGFDEDLINGTGGNNRAVQLVVEGMKYTKCNPTMLDARDGILEANRLVFASESQCELYQVFADRGLGFSADGGTADDRTDNRGGNDLTPYCTEEITLSKSVDSDFIDAGEEVRYFLKAFSYRQTTTQNVVITDTIPEGMTLLERSVSGVDDFTVEGNLIRFRVGDLAFEEEVSIQYNVESDETIASTTYFFDGAEDDGGNWEVTTLAGDRQWMLTDTTPFSGDQSWYIINTDETNDQALQLAEPITIRGDQPGLRFFTKYRTQAGWDAGIVETSTDRTNWTRVGDDKFLRGAYRGEVSPVATQTLTGGGSFWGDSEGFREIVIDVSEFSGQEVYFRFRFISDSRARGRGWWIDDIEVLDVVNYESAAVLTSDDGDNVRALTGNLGVIANGGNDVVSSTPDPLPGETTVNVFPNPAAAVTNVRITAQRAGSATVRLLTIDGRSLALKQLRLVPGVNATTFATDQLPAGVYVVQVTGADRVNTIKLTVR</sequence>
<dbReference type="PANTHER" id="PTHR33478">
    <property type="entry name" value="EXTRACELLULAR METALLOPROTEINASE MEP"/>
    <property type="match status" value="1"/>
</dbReference>
<dbReference type="CDD" id="cd04818">
    <property type="entry name" value="PA_subtilisin_1"/>
    <property type="match status" value="1"/>
</dbReference>
<reference evidence="17 18" key="1">
    <citation type="submission" date="2020-03" db="EMBL/GenBank/DDBJ databases">
        <title>Genomic Encyclopedia of Type Strains, Phase IV (KMG-IV): sequencing the most valuable type-strain genomes for metagenomic binning, comparative biology and taxonomic classification.</title>
        <authorList>
            <person name="Goeker M."/>
        </authorList>
    </citation>
    <scope>NUCLEOTIDE SEQUENCE [LARGE SCALE GENOMIC DNA]</scope>
    <source>
        <strain evidence="17 18">DSM 105096</strain>
    </source>
</reference>
<keyword evidence="6" id="KW-0479">Metal-binding</keyword>
<dbReference type="SUPFAM" id="SSF52025">
    <property type="entry name" value="PA domain"/>
    <property type="match status" value="1"/>
</dbReference>
<feature type="compositionally biased region" description="Basic and acidic residues" evidence="12">
    <location>
        <begin position="290"/>
        <end position="303"/>
    </location>
</feature>
<evidence type="ECO:0000256" key="5">
    <source>
        <dbReference type="ARBA" id="ARBA00022670"/>
    </source>
</evidence>
<dbReference type="InterPro" id="IPR026444">
    <property type="entry name" value="Secre_tail"/>
</dbReference>
<evidence type="ECO:0000256" key="12">
    <source>
        <dbReference type="SAM" id="MobiDB-lite"/>
    </source>
</evidence>
<evidence type="ECO:0000256" key="9">
    <source>
        <dbReference type="ARBA" id="ARBA00022833"/>
    </source>
</evidence>
<evidence type="ECO:0000256" key="3">
    <source>
        <dbReference type="ARBA" id="ARBA00006006"/>
    </source>
</evidence>
<dbReference type="InterPro" id="IPR001434">
    <property type="entry name" value="OmcB-like_DUF11"/>
</dbReference>
<dbReference type="Proteomes" id="UP000770785">
    <property type="component" value="Unassembled WGS sequence"/>
</dbReference>
<feature type="domain" description="FTP" evidence="16">
    <location>
        <begin position="45"/>
        <end position="88"/>
    </location>
</feature>
<dbReference type="PANTHER" id="PTHR33478:SF1">
    <property type="entry name" value="EXTRACELLULAR METALLOPROTEINASE MEP"/>
    <property type="match status" value="1"/>
</dbReference>
<name>A0ABX0XF39_9BACT</name>
<organism evidence="17 18">
    <name type="scientific">Neolewinella antarctica</name>
    <dbReference type="NCBI Taxonomy" id="442734"/>
    <lineage>
        <taxon>Bacteria</taxon>
        <taxon>Pseudomonadati</taxon>
        <taxon>Bacteroidota</taxon>
        <taxon>Saprospiria</taxon>
        <taxon>Saprospirales</taxon>
        <taxon>Lewinellaceae</taxon>
        <taxon>Neolewinella</taxon>
    </lineage>
</organism>
<evidence type="ECO:0000259" key="14">
    <source>
        <dbReference type="Pfam" id="PF01345"/>
    </source>
</evidence>
<keyword evidence="18" id="KW-1185">Reference proteome</keyword>
<dbReference type="InterPro" id="IPR050371">
    <property type="entry name" value="Fungal_virulence_M36"/>
</dbReference>
<dbReference type="InterPro" id="IPR046450">
    <property type="entry name" value="PA_dom_sf"/>
</dbReference>
<keyword evidence="8" id="KW-0378">Hydrolase</keyword>
<comment type="caution">
    <text evidence="17">The sequence shown here is derived from an EMBL/GenBank/DDBJ whole genome shotgun (WGS) entry which is preliminary data.</text>
</comment>
<dbReference type="EMBL" id="JAATJH010000005">
    <property type="protein sequence ID" value="NJC27393.1"/>
    <property type="molecule type" value="Genomic_DNA"/>
</dbReference>
<keyword evidence="5" id="KW-0645">Protease</keyword>
<keyword evidence="9" id="KW-0862">Zinc</keyword>
<gene>
    <name evidence="17" type="ORF">GGR27_002910</name>
</gene>
<keyword evidence="4" id="KW-0964">Secreted</keyword>
<comment type="subcellular location">
    <subcellularLocation>
        <location evidence="2">Secreted</location>
    </subcellularLocation>
</comment>
<dbReference type="Pfam" id="PF02128">
    <property type="entry name" value="Peptidase_M36"/>
    <property type="match status" value="1"/>
</dbReference>
<evidence type="ECO:0000259" key="15">
    <source>
        <dbReference type="Pfam" id="PF02225"/>
    </source>
</evidence>
<evidence type="ECO:0000256" key="6">
    <source>
        <dbReference type="ARBA" id="ARBA00022723"/>
    </source>
</evidence>
<evidence type="ECO:0000256" key="2">
    <source>
        <dbReference type="ARBA" id="ARBA00004613"/>
    </source>
</evidence>
<dbReference type="Gene3D" id="3.50.30.30">
    <property type="match status" value="1"/>
</dbReference>
<dbReference type="InterPro" id="IPR027268">
    <property type="entry name" value="Peptidase_M4/M1_CTD_sf"/>
</dbReference>
<keyword evidence="10" id="KW-0482">Metalloprotease</keyword>
<dbReference type="Pfam" id="PF02225">
    <property type="entry name" value="PA"/>
    <property type="match status" value="1"/>
</dbReference>
<feature type="chain" id="PRO_5045302947" evidence="13">
    <location>
        <begin position="22"/>
        <end position="1173"/>
    </location>
</feature>
<dbReference type="InterPro" id="IPR047589">
    <property type="entry name" value="DUF11_rpt"/>
</dbReference>
<dbReference type="NCBIfam" id="TIGR01451">
    <property type="entry name" value="B_ant_repeat"/>
    <property type="match status" value="1"/>
</dbReference>
<evidence type="ECO:0000313" key="17">
    <source>
        <dbReference type="EMBL" id="NJC27393.1"/>
    </source>
</evidence>
<accession>A0ABX0XF39</accession>
<evidence type="ECO:0000256" key="1">
    <source>
        <dbReference type="ARBA" id="ARBA00001947"/>
    </source>
</evidence>
<feature type="region of interest" description="Disordered" evidence="12">
    <location>
        <begin position="288"/>
        <end position="310"/>
    </location>
</feature>
<dbReference type="Pfam" id="PF01345">
    <property type="entry name" value="DUF11"/>
    <property type="match status" value="1"/>
</dbReference>
<feature type="domain" description="DUF11" evidence="14">
    <location>
        <begin position="781"/>
        <end position="869"/>
    </location>
</feature>
<comment type="similarity">
    <text evidence="3">Belongs to the peptidase M36 family.</text>
</comment>
<feature type="domain" description="PA" evidence="15">
    <location>
        <begin position="458"/>
        <end position="533"/>
    </location>
</feature>
<dbReference type="InterPro" id="IPR011096">
    <property type="entry name" value="FTP_domain"/>
</dbReference>
<protein>
    <submittedName>
        <fullName evidence="17">Repeat protein (TIGR01451 family)</fullName>
    </submittedName>
</protein>
<evidence type="ECO:0000256" key="11">
    <source>
        <dbReference type="ARBA" id="ARBA00023145"/>
    </source>
</evidence>
<dbReference type="Pfam" id="PF07504">
    <property type="entry name" value="FTP"/>
    <property type="match status" value="1"/>
</dbReference>
<evidence type="ECO:0000256" key="13">
    <source>
        <dbReference type="SAM" id="SignalP"/>
    </source>
</evidence>
<dbReference type="Gene3D" id="1.10.390.10">
    <property type="entry name" value="Neutral Protease Domain 2"/>
    <property type="match status" value="1"/>
</dbReference>
<evidence type="ECO:0000256" key="8">
    <source>
        <dbReference type="ARBA" id="ARBA00022801"/>
    </source>
</evidence>
<evidence type="ECO:0000256" key="7">
    <source>
        <dbReference type="ARBA" id="ARBA00022729"/>
    </source>
</evidence>
<dbReference type="RefSeq" id="WP_168038469.1">
    <property type="nucleotide sequence ID" value="NZ_JAATJH010000005.1"/>
</dbReference>
<keyword evidence="11" id="KW-0865">Zymogen</keyword>
<comment type="cofactor">
    <cofactor evidence="1">
        <name>Zn(2+)</name>
        <dbReference type="ChEBI" id="CHEBI:29105"/>
    </cofactor>
</comment>
<dbReference type="CDD" id="cd09596">
    <property type="entry name" value="M36"/>
    <property type="match status" value="1"/>
</dbReference>
<evidence type="ECO:0000259" key="16">
    <source>
        <dbReference type="Pfam" id="PF07504"/>
    </source>
</evidence>
<dbReference type="InterPro" id="IPR003137">
    <property type="entry name" value="PA_domain"/>
</dbReference>
<dbReference type="SUPFAM" id="SSF55486">
    <property type="entry name" value="Metalloproteases ('zincins'), catalytic domain"/>
    <property type="match status" value="1"/>
</dbReference>